<dbReference type="EMBL" id="GGEC01087040">
    <property type="protein sequence ID" value="MBX67524.1"/>
    <property type="molecule type" value="Transcribed_RNA"/>
</dbReference>
<sequence length="42" mass="5147">MIYQDLARLKAVRTIIWKNITVFTFGFAEVKRRMENKVFKHF</sequence>
<dbReference type="AlphaFoldDB" id="A0A2P2QKP8"/>
<reference evidence="1" key="1">
    <citation type="submission" date="2018-02" db="EMBL/GenBank/DDBJ databases">
        <title>Rhizophora mucronata_Transcriptome.</title>
        <authorList>
            <person name="Meera S.P."/>
            <person name="Sreeshan A."/>
            <person name="Augustine A."/>
        </authorList>
    </citation>
    <scope>NUCLEOTIDE SEQUENCE</scope>
    <source>
        <tissue evidence="1">Leaf</tissue>
    </source>
</reference>
<evidence type="ECO:0000313" key="1">
    <source>
        <dbReference type="EMBL" id="MBX67524.1"/>
    </source>
</evidence>
<accession>A0A2P2QKP8</accession>
<protein>
    <submittedName>
        <fullName evidence="1">Uncharacterized protein</fullName>
    </submittedName>
</protein>
<name>A0A2P2QKP8_RHIMU</name>
<organism evidence="1">
    <name type="scientific">Rhizophora mucronata</name>
    <name type="common">Asiatic mangrove</name>
    <dbReference type="NCBI Taxonomy" id="61149"/>
    <lineage>
        <taxon>Eukaryota</taxon>
        <taxon>Viridiplantae</taxon>
        <taxon>Streptophyta</taxon>
        <taxon>Embryophyta</taxon>
        <taxon>Tracheophyta</taxon>
        <taxon>Spermatophyta</taxon>
        <taxon>Magnoliopsida</taxon>
        <taxon>eudicotyledons</taxon>
        <taxon>Gunneridae</taxon>
        <taxon>Pentapetalae</taxon>
        <taxon>rosids</taxon>
        <taxon>fabids</taxon>
        <taxon>Malpighiales</taxon>
        <taxon>Rhizophoraceae</taxon>
        <taxon>Rhizophora</taxon>
    </lineage>
</organism>
<proteinExistence type="predicted"/>